<dbReference type="EMBL" id="CP013118">
    <property type="protein sequence ID" value="ALO15172.1"/>
    <property type="molecule type" value="Genomic_DNA"/>
</dbReference>
<evidence type="ECO:0000259" key="1">
    <source>
        <dbReference type="Pfam" id="PF00561"/>
    </source>
</evidence>
<dbReference type="AlphaFoldDB" id="A0A0S2HYT4"/>
<dbReference type="EC" id="3.7.1.8" evidence="2"/>
<dbReference type="KEGG" id="blq:L21SP5_01524"/>
<dbReference type="STRING" id="1307839.L21SP5_01524"/>
<dbReference type="RefSeq" id="WP_057952652.1">
    <property type="nucleotide sequence ID" value="NZ_CP013118.1"/>
</dbReference>
<gene>
    <name evidence="2" type="primary">bphD</name>
    <name evidence="2" type="ORF">L21SP5_01524</name>
</gene>
<dbReference type="Pfam" id="PF00561">
    <property type="entry name" value="Abhydrolase_1"/>
    <property type="match status" value="1"/>
</dbReference>
<keyword evidence="3" id="KW-1185">Reference proteome</keyword>
<name>A0A0S2HYT4_9BACT</name>
<evidence type="ECO:0000313" key="3">
    <source>
        <dbReference type="Proteomes" id="UP000064893"/>
    </source>
</evidence>
<accession>A0A0S2HYT4</accession>
<reference evidence="2 3" key="1">
    <citation type="submission" date="2015-11" db="EMBL/GenBank/DDBJ databases">
        <title>Description and complete genome sequence of a novel strain predominating in hypersaline microbial mats and representing a new family of the Bacteriodetes phylum.</title>
        <authorList>
            <person name="Spring S."/>
            <person name="Bunk B."/>
            <person name="Sproer C."/>
            <person name="Klenk H.-P."/>
        </authorList>
    </citation>
    <scope>NUCLEOTIDE SEQUENCE [LARGE SCALE GENOMIC DNA]</scope>
    <source>
        <strain evidence="2 3">L21-Spi-D4</strain>
    </source>
</reference>
<dbReference type="Gene3D" id="3.40.50.1820">
    <property type="entry name" value="alpha/beta hydrolase"/>
    <property type="match status" value="1"/>
</dbReference>
<evidence type="ECO:0000313" key="2">
    <source>
        <dbReference type="EMBL" id="ALO15172.1"/>
    </source>
</evidence>
<dbReference type="Proteomes" id="UP000064893">
    <property type="component" value="Chromosome"/>
</dbReference>
<dbReference type="InterPro" id="IPR029058">
    <property type="entry name" value="AB_hydrolase_fold"/>
</dbReference>
<dbReference type="PRINTS" id="PR00412">
    <property type="entry name" value="EPOXHYDRLASE"/>
</dbReference>
<dbReference type="GO" id="GO:0016787">
    <property type="term" value="F:hydrolase activity"/>
    <property type="evidence" value="ECO:0007669"/>
    <property type="project" value="UniProtKB-KW"/>
</dbReference>
<dbReference type="OrthoDB" id="9780932at2"/>
<dbReference type="InterPro" id="IPR000639">
    <property type="entry name" value="Epox_hydrolase-like"/>
</dbReference>
<dbReference type="InterPro" id="IPR000073">
    <property type="entry name" value="AB_hydrolase_1"/>
</dbReference>
<proteinExistence type="predicted"/>
<keyword evidence="2" id="KW-0378">Hydrolase</keyword>
<feature type="domain" description="AB hydrolase-1" evidence="1">
    <location>
        <begin position="37"/>
        <end position="271"/>
    </location>
</feature>
<protein>
    <submittedName>
        <fullName evidence="2">2-hydroxy-6-oxo-6-phenylhexa-2,4-dienoate hydrolase</fullName>
        <ecNumber evidence="2">3.7.1.8</ecNumber>
    </submittedName>
</protein>
<dbReference type="PANTHER" id="PTHR43798">
    <property type="entry name" value="MONOACYLGLYCEROL LIPASE"/>
    <property type="match status" value="1"/>
</dbReference>
<dbReference type="SUPFAM" id="SSF53474">
    <property type="entry name" value="alpha/beta-Hydrolases"/>
    <property type="match status" value="1"/>
</dbReference>
<dbReference type="PRINTS" id="PR00111">
    <property type="entry name" value="ABHYDROLASE"/>
</dbReference>
<dbReference type="InterPro" id="IPR050266">
    <property type="entry name" value="AB_hydrolase_sf"/>
</dbReference>
<sequence>MSKNPGQPTITKSPQEKEIKINNLTITYKDNGVKGDPIVFLHSSSLSSDTFENQFSAKEFQNHRLLAPDLPGHGKSKPPSDPDLFYTIEGLTQTMVNWLDELKITNTIMVGHGLGGHLLLSAWPQIQDRCKALVIFGTPPFSKPSFLEHSHYDHPAYSLTYQAKLNNEQLNQLASIFVKKGSLKPRVILESIKKSDPAMRPILGASVSEPANLSDEAENLKHLTQPIAILLGRYDQMVKRTYFDRFEIPTLWRKKVQLIDNAGHCPQIENPTQFNQFLQQFLIDQLI</sequence>
<organism evidence="2 3">
    <name type="scientific">Salinivirga cyanobacteriivorans</name>
    <dbReference type="NCBI Taxonomy" id="1307839"/>
    <lineage>
        <taxon>Bacteria</taxon>
        <taxon>Pseudomonadati</taxon>
        <taxon>Bacteroidota</taxon>
        <taxon>Bacteroidia</taxon>
        <taxon>Bacteroidales</taxon>
        <taxon>Salinivirgaceae</taxon>
        <taxon>Salinivirga</taxon>
    </lineage>
</organism>